<evidence type="ECO:0000313" key="1">
    <source>
        <dbReference type="EMBL" id="PPU69164.1"/>
    </source>
</evidence>
<dbReference type="SUPFAM" id="SSF53448">
    <property type="entry name" value="Nucleotide-diphospho-sugar transferases"/>
    <property type="match status" value="1"/>
</dbReference>
<accession>A0A2S7D604</accession>
<proteinExistence type="predicted"/>
<dbReference type="GO" id="GO:0016740">
    <property type="term" value="F:transferase activity"/>
    <property type="evidence" value="ECO:0007669"/>
    <property type="project" value="UniProtKB-KW"/>
</dbReference>
<gene>
    <name evidence="1" type="ORF">XpiCFBP4643_06450</name>
</gene>
<organism evidence="1 2">
    <name type="scientific">Xanthomonas pisi</name>
    <dbReference type="NCBI Taxonomy" id="56457"/>
    <lineage>
        <taxon>Bacteria</taxon>
        <taxon>Pseudomonadati</taxon>
        <taxon>Pseudomonadota</taxon>
        <taxon>Gammaproteobacteria</taxon>
        <taxon>Lysobacterales</taxon>
        <taxon>Lysobacteraceae</taxon>
        <taxon>Xanthomonas</taxon>
    </lineage>
</organism>
<keyword evidence="1" id="KW-0808">Transferase</keyword>
<dbReference type="InterPro" id="IPR029044">
    <property type="entry name" value="Nucleotide-diphossugar_trans"/>
</dbReference>
<reference evidence="2" key="1">
    <citation type="submission" date="2016-08" db="EMBL/GenBank/DDBJ databases">
        <authorList>
            <person name="Merda D."/>
            <person name="Briand M."/>
            <person name="Taghouti G."/>
            <person name="Carrere S."/>
            <person name="Gouzy J."/>
            <person name="Portier P."/>
            <person name="Jacques M.-A."/>
            <person name="Fischer-Le Saux M."/>
        </authorList>
    </citation>
    <scope>NUCLEOTIDE SEQUENCE [LARGE SCALE GENOMIC DNA]</scope>
    <source>
        <strain evidence="2">CFBP4643</strain>
    </source>
</reference>
<keyword evidence="2" id="KW-1185">Reference proteome</keyword>
<dbReference type="AlphaFoldDB" id="A0A2S7D604"/>
<dbReference type="Gene3D" id="3.90.550.10">
    <property type="entry name" value="Spore Coat Polysaccharide Biosynthesis Protein SpsA, Chain A"/>
    <property type="match status" value="1"/>
</dbReference>
<dbReference type="Pfam" id="PF13704">
    <property type="entry name" value="Glyco_tranf_2_4"/>
    <property type="match status" value="1"/>
</dbReference>
<evidence type="ECO:0000313" key="2">
    <source>
        <dbReference type="Proteomes" id="UP000238191"/>
    </source>
</evidence>
<protein>
    <submittedName>
        <fullName evidence="1">Glycosyltransferase family 2 protein</fullName>
    </submittedName>
</protein>
<sequence length="297" mass="32962">MTGMRLILTLLCRNEADVIGSMLDFHLSRGVDLIIATDNGSSDGTATVLQAYADRGVLRLLHQPLQTHDQAVWVTRMARMAAEHHGADWVINSDADEFWWPASGNLKAELAAIPKAAQALRVERRNFLPPEPDAAESLPFHQAQTIRERVSLNSCGRPLPPKVCHRAHPAISIGDGNHAVTLDGQPLATTSCDGLEILHFPVRRYDQLERKIREGTESLIANPRVDPKVGDTWRHLYSQHLLRGTLPAYYSGLRPPPPALEAGLARGDLIDDRRLQEALSMRRHLDRPISDACSNDM</sequence>
<dbReference type="EMBL" id="MDEI01000004">
    <property type="protein sequence ID" value="PPU69164.1"/>
    <property type="molecule type" value="Genomic_DNA"/>
</dbReference>
<dbReference type="OrthoDB" id="7981249at2"/>
<name>A0A2S7D604_9XANT</name>
<dbReference type="Proteomes" id="UP000238191">
    <property type="component" value="Unassembled WGS sequence"/>
</dbReference>
<comment type="caution">
    <text evidence="1">The sequence shown here is derived from an EMBL/GenBank/DDBJ whole genome shotgun (WGS) entry which is preliminary data.</text>
</comment>